<dbReference type="Gene3D" id="3.40.640.10">
    <property type="entry name" value="Type I PLP-dependent aspartate aminotransferase-like (Major domain)"/>
    <property type="match status" value="1"/>
</dbReference>
<evidence type="ECO:0000256" key="6">
    <source>
        <dbReference type="ARBA" id="ARBA00023004"/>
    </source>
</evidence>
<dbReference type="STRING" id="1802308.A3D50_01240"/>
<dbReference type="EMBL" id="MHRM01000012">
    <property type="protein sequence ID" value="OHA24145.1"/>
    <property type="molecule type" value="Genomic_DNA"/>
</dbReference>
<keyword evidence="5" id="KW-0663">Pyridoxal phosphate</keyword>
<feature type="domain" description="Aminotransferase class V" evidence="9">
    <location>
        <begin position="222"/>
        <end position="410"/>
    </location>
</feature>
<keyword evidence="7" id="KW-0411">Iron-sulfur</keyword>
<dbReference type="InterPro" id="IPR015424">
    <property type="entry name" value="PyrdxlP-dep_Trfase"/>
</dbReference>
<proteinExistence type="inferred from homology"/>
<keyword evidence="3" id="KW-0808">Transferase</keyword>
<protein>
    <recommendedName>
        <fullName evidence="9">Aminotransferase class V domain-containing protein</fullName>
    </recommendedName>
</protein>
<evidence type="ECO:0000256" key="1">
    <source>
        <dbReference type="ARBA" id="ARBA00001933"/>
    </source>
</evidence>
<evidence type="ECO:0000313" key="10">
    <source>
        <dbReference type="EMBL" id="OHA24145.1"/>
    </source>
</evidence>
<dbReference type="InterPro" id="IPR000192">
    <property type="entry name" value="Aminotrans_V_dom"/>
</dbReference>
<dbReference type="InterPro" id="IPR015422">
    <property type="entry name" value="PyrdxlP-dep_Trfase_small"/>
</dbReference>
<dbReference type="Proteomes" id="UP000178413">
    <property type="component" value="Unassembled WGS sequence"/>
</dbReference>
<dbReference type="GO" id="GO:0031071">
    <property type="term" value="F:cysteine desulfurase activity"/>
    <property type="evidence" value="ECO:0007669"/>
    <property type="project" value="UniProtKB-EC"/>
</dbReference>
<dbReference type="Gene3D" id="1.10.260.50">
    <property type="match status" value="1"/>
</dbReference>
<evidence type="ECO:0000256" key="3">
    <source>
        <dbReference type="ARBA" id="ARBA00022679"/>
    </source>
</evidence>
<evidence type="ECO:0000256" key="8">
    <source>
        <dbReference type="ARBA" id="ARBA00050776"/>
    </source>
</evidence>
<gene>
    <name evidence="10" type="ORF">A3D50_01240</name>
</gene>
<dbReference type="InterPro" id="IPR016454">
    <property type="entry name" value="Cysteine_dSase"/>
</dbReference>
<reference evidence="10 11" key="1">
    <citation type="journal article" date="2016" name="Nat. Commun.">
        <title>Thousands of microbial genomes shed light on interconnected biogeochemical processes in an aquifer system.</title>
        <authorList>
            <person name="Anantharaman K."/>
            <person name="Brown C.T."/>
            <person name="Hug L.A."/>
            <person name="Sharon I."/>
            <person name="Castelle C.J."/>
            <person name="Probst A.J."/>
            <person name="Thomas B.C."/>
            <person name="Singh A."/>
            <person name="Wilkins M.J."/>
            <person name="Karaoz U."/>
            <person name="Brodie E.L."/>
            <person name="Williams K.H."/>
            <person name="Hubbard S.S."/>
            <person name="Banfield J.F."/>
        </authorList>
    </citation>
    <scope>NUCLEOTIDE SEQUENCE [LARGE SCALE GENOMIC DNA]</scope>
</reference>
<evidence type="ECO:0000256" key="5">
    <source>
        <dbReference type="ARBA" id="ARBA00022898"/>
    </source>
</evidence>
<sequence>MITRTKAIYLDYASLTPVDPRVQKVINQYSVLEYSNPSSIYKTGLEAKKALEYCREIAAESIGAHPDEMIFTAGGTEANNIAILGAIENLRIQGIKYGDMHVLASAFEHSSVLECFKHLGTLGVQVEFINIDSNGIISLDDLKKKLRPNTVFVSVMTVNNEIGTVQPVREVARIIRNYRSSIELTDVRDLSTTADLPSFCSAKVGRLLSSADAGTRVLKYPLFHTDAAQASLLDLNVEKLGVDMLTLDGSKVYGPRGIGCLYVKRNTSLSPIIHGGGQEKGLCSGTENIPAIMGFARALDIAKEEREEEIKRLTILRELFISKLKTVRADIIIHGQSALVSPHILNISIPGINNELFLLRLDARGVEVSTKSSCLGDQDESYALKAIGADSKTALRFSFGRWTKERDIDKTIKVIGDIF</sequence>
<accession>A0A1G2MJP8</accession>
<evidence type="ECO:0000256" key="4">
    <source>
        <dbReference type="ARBA" id="ARBA00022723"/>
    </source>
</evidence>
<comment type="catalytic activity">
    <reaction evidence="8">
        <text>(sulfur carrier)-H + L-cysteine = (sulfur carrier)-SH + L-alanine</text>
        <dbReference type="Rhea" id="RHEA:43892"/>
        <dbReference type="Rhea" id="RHEA-COMP:14737"/>
        <dbReference type="Rhea" id="RHEA-COMP:14739"/>
        <dbReference type="ChEBI" id="CHEBI:29917"/>
        <dbReference type="ChEBI" id="CHEBI:35235"/>
        <dbReference type="ChEBI" id="CHEBI:57972"/>
        <dbReference type="ChEBI" id="CHEBI:64428"/>
        <dbReference type="EC" id="2.8.1.7"/>
    </reaction>
</comment>
<dbReference type="GO" id="GO:0051536">
    <property type="term" value="F:iron-sulfur cluster binding"/>
    <property type="evidence" value="ECO:0007669"/>
    <property type="project" value="UniProtKB-KW"/>
</dbReference>
<dbReference type="AlphaFoldDB" id="A0A1G2MJP8"/>
<organism evidence="10 11">
    <name type="scientific">Candidatus Taylorbacteria bacterium RIFCSPHIGHO2_02_FULL_44_12</name>
    <dbReference type="NCBI Taxonomy" id="1802308"/>
    <lineage>
        <taxon>Bacteria</taxon>
        <taxon>Candidatus Tayloriibacteriota</taxon>
    </lineage>
</organism>
<evidence type="ECO:0000256" key="2">
    <source>
        <dbReference type="ARBA" id="ARBA00006490"/>
    </source>
</evidence>
<dbReference type="PANTHER" id="PTHR11601:SF34">
    <property type="entry name" value="CYSTEINE DESULFURASE"/>
    <property type="match status" value="1"/>
</dbReference>
<dbReference type="PIRSF" id="PIRSF005572">
    <property type="entry name" value="NifS"/>
    <property type="match status" value="1"/>
</dbReference>
<dbReference type="Pfam" id="PF00266">
    <property type="entry name" value="Aminotran_5"/>
    <property type="match status" value="2"/>
</dbReference>
<dbReference type="GO" id="GO:0046872">
    <property type="term" value="F:metal ion binding"/>
    <property type="evidence" value="ECO:0007669"/>
    <property type="project" value="UniProtKB-KW"/>
</dbReference>
<keyword evidence="6" id="KW-0408">Iron</keyword>
<comment type="caution">
    <text evidence="10">The sequence shown here is derived from an EMBL/GenBank/DDBJ whole genome shotgun (WGS) entry which is preliminary data.</text>
</comment>
<keyword evidence="4" id="KW-0479">Metal-binding</keyword>
<dbReference type="InterPro" id="IPR015421">
    <property type="entry name" value="PyrdxlP-dep_Trfase_major"/>
</dbReference>
<feature type="domain" description="Aminotransferase class V" evidence="9">
    <location>
        <begin position="8"/>
        <end position="178"/>
    </location>
</feature>
<evidence type="ECO:0000259" key="9">
    <source>
        <dbReference type="Pfam" id="PF00266"/>
    </source>
</evidence>
<comment type="similarity">
    <text evidence="2">Belongs to the class-V pyridoxal-phosphate-dependent aminotransferase family. NifS/IscS subfamily.</text>
</comment>
<dbReference type="Gene3D" id="3.90.1150.10">
    <property type="entry name" value="Aspartate Aminotransferase, domain 1"/>
    <property type="match status" value="1"/>
</dbReference>
<comment type="cofactor">
    <cofactor evidence="1">
        <name>pyridoxal 5'-phosphate</name>
        <dbReference type="ChEBI" id="CHEBI:597326"/>
    </cofactor>
</comment>
<dbReference type="SUPFAM" id="SSF53383">
    <property type="entry name" value="PLP-dependent transferases"/>
    <property type="match status" value="1"/>
</dbReference>
<evidence type="ECO:0000256" key="7">
    <source>
        <dbReference type="ARBA" id="ARBA00023014"/>
    </source>
</evidence>
<evidence type="ECO:0000313" key="11">
    <source>
        <dbReference type="Proteomes" id="UP000178413"/>
    </source>
</evidence>
<dbReference type="PANTHER" id="PTHR11601">
    <property type="entry name" value="CYSTEINE DESULFURYLASE FAMILY MEMBER"/>
    <property type="match status" value="1"/>
</dbReference>
<name>A0A1G2MJP8_9BACT</name>